<dbReference type="EMBL" id="CP011035">
    <property type="protein sequence ID" value="ALS35015.1"/>
    <property type="molecule type" value="Genomic_DNA"/>
</dbReference>
<dbReference type="PANTHER" id="PTHR30203:SF25">
    <property type="entry name" value="OUTER MEMBRANE PROTEIN-RELATED"/>
    <property type="match status" value="1"/>
</dbReference>
<comment type="similarity">
    <text evidence="1">Belongs to the outer membrane factor (OMF) (TC 1.B.17) family.</text>
</comment>
<dbReference type="SUPFAM" id="SSF56954">
    <property type="entry name" value="Outer membrane efflux proteins (OEP)"/>
    <property type="match status" value="1"/>
</dbReference>
<protein>
    <recommendedName>
        <fullName evidence="5">Outer membrane protein</fullName>
    </recommendedName>
</protein>
<dbReference type="PATRIC" id="fig|1315283.4.peg.3604"/>
<dbReference type="PROSITE" id="PS51257">
    <property type="entry name" value="PROKAR_LIPOPROTEIN"/>
    <property type="match status" value="1"/>
</dbReference>
<evidence type="ECO:0008006" key="5">
    <source>
        <dbReference type="Google" id="ProtNLM"/>
    </source>
</evidence>
<dbReference type="InterPro" id="IPR010131">
    <property type="entry name" value="MdtP/NodT-like"/>
</dbReference>
<accession>A0A0U2WIX7</accession>
<name>A0A0U2WIX7_9GAMM</name>
<dbReference type="KEGG" id="ptn:PTRA_b0555"/>
<feature type="signal peptide" evidence="2">
    <location>
        <begin position="1"/>
        <end position="28"/>
    </location>
</feature>
<dbReference type="Pfam" id="PF02321">
    <property type="entry name" value="OEP"/>
    <property type="match status" value="2"/>
</dbReference>
<evidence type="ECO:0000256" key="2">
    <source>
        <dbReference type="SAM" id="SignalP"/>
    </source>
</evidence>
<dbReference type="AlphaFoldDB" id="A0A0U2WIX7"/>
<sequence>MTKLVQKSLKTSLTTSAILIAAMLSGCAAKIDAASEKNLVSEFIASANIASELNNADETNWWEKLESAQLNQLVTGALANNHNLKTSQLVLKSALARLGEQQAQYLPQGGVEIGAQRSGLGDTNSRQSSANLALNWQLDLFGRITALVDAANASAMSQAEQVRLLQIEVVSSVVKGFVSYQGNVQKQHIVTLQIDALEQSIAVLQAQVDEGVANELDLNRTMAQLKRQQALMPAIEYAKYRDLSTLAVLSGRLAQNVKLTNEQAVLDHKFTVSLNDANESIALRPDISQALYAFSQANSLSVAASKALLPDISLSGFAGVLSIGSNSFSNTQQQWQVAPQIQWSILSYPALLAQRDAQQFLTQAAYSDYQQVILQALSESELSLQLLVNQAQQKSFAEQRYQFANKAFLQAQAMYEEGQIPYLELLDARRDVLIAQENAVDSTISSLLAKVNAYQSFNGRWSYALNNTNQ</sequence>
<reference evidence="3 4" key="1">
    <citation type="submission" date="2015-03" db="EMBL/GenBank/DDBJ databases">
        <authorList>
            <person name="Murphy D."/>
        </authorList>
    </citation>
    <scope>NUCLEOTIDE SEQUENCE [LARGE SCALE GENOMIC DNA]</scope>
    <source>
        <strain evidence="3 4">KMM 520</strain>
    </source>
</reference>
<dbReference type="Gene3D" id="2.20.200.10">
    <property type="entry name" value="Outer membrane efflux proteins (OEP)"/>
    <property type="match status" value="1"/>
</dbReference>
<dbReference type="GO" id="GO:0015562">
    <property type="term" value="F:efflux transmembrane transporter activity"/>
    <property type="evidence" value="ECO:0007669"/>
    <property type="project" value="InterPro"/>
</dbReference>
<evidence type="ECO:0000313" key="3">
    <source>
        <dbReference type="EMBL" id="ALS35015.1"/>
    </source>
</evidence>
<dbReference type="PANTHER" id="PTHR30203">
    <property type="entry name" value="OUTER MEMBRANE CATION EFFLUX PROTEIN"/>
    <property type="match status" value="1"/>
</dbReference>
<keyword evidence="2" id="KW-0732">Signal</keyword>
<dbReference type="Gene3D" id="1.20.1600.10">
    <property type="entry name" value="Outer membrane efflux proteins (OEP)"/>
    <property type="match status" value="1"/>
</dbReference>
<feature type="chain" id="PRO_5006833683" description="Outer membrane protein" evidence="2">
    <location>
        <begin position="29"/>
        <end position="470"/>
    </location>
</feature>
<dbReference type="OrthoDB" id="9770517at2"/>
<proteinExistence type="inferred from homology"/>
<evidence type="ECO:0000313" key="4">
    <source>
        <dbReference type="Proteomes" id="UP000065261"/>
    </source>
</evidence>
<dbReference type="InterPro" id="IPR003423">
    <property type="entry name" value="OMP_efflux"/>
</dbReference>
<dbReference type="Proteomes" id="UP000065261">
    <property type="component" value="Chromosome II"/>
</dbReference>
<dbReference type="RefSeq" id="WP_058374989.1">
    <property type="nucleotide sequence ID" value="NZ_CP011035.1"/>
</dbReference>
<evidence type="ECO:0000256" key="1">
    <source>
        <dbReference type="ARBA" id="ARBA00007613"/>
    </source>
</evidence>
<organism evidence="3">
    <name type="scientific">Pseudoalteromonas translucida KMM 520</name>
    <dbReference type="NCBI Taxonomy" id="1315283"/>
    <lineage>
        <taxon>Bacteria</taxon>
        <taxon>Pseudomonadati</taxon>
        <taxon>Pseudomonadota</taxon>
        <taxon>Gammaproteobacteria</taxon>
        <taxon>Alteromonadales</taxon>
        <taxon>Pseudoalteromonadaceae</taxon>
        <taxon>Pseudoalteromonas</taxon>
    </lineage>
</organism>
<gene>
    <name evidence="3" type="ORF">PTRA_b0555</name>
</gene>